<organism evidence="13 14">
    <name type="scientific">Sneathia sanguinegens</name>
    <dbReference type="NCBI Taxonomy" id="40543"/>
    <lineage>
        <taxon>Bacteria</taxon>
        <taxon>Fusobacteriati</taxon>
        <taxon>Fusobacteriota</taxon>
        <taxon>Fusobacteriia</taxon>
        <taxon>Fusobacteriales</taxon>
        <taxon>Leptotrichiaceae</taxon>
        <taxon>Sneathia</taxon>
    </lineage>
</organism>
<comment type="caution">
    <text evidence="13">The sequence shown here is derived from an EMBL/GenBank/DDBJ whole genome shotgun (WGS) entry which is preliminary data.</text>
</comment>
<keyword evidence="7 13" id="KW-0548">Nucleotidyltransferase</keyword>
<keyword evidence="5 13" id="KW-0808">Transferase</keyword>
<evidence type="ECO:0000256" key="3">
    <source>
        <dbReference type="ARBA" id="ARBA00012584"/>
    </source>
</evidence>
<name>A0ABT7HJ62_9FUSO</name>
<dbReference type="NCBIfam" id="TIGR00057">
    <property type="entry name" value="L-threonylcarbamoyladenylate synthase"/>
    <property type="match status" value="1"/>
</dbReference>
<evidence type="ECO:0000256" key="2">
    <source>
        <dbReference type="ARBA" id="ARBA00007663"/>
    </source>
</evidence>
<dbReference type="InterPro" id="IPR006070">
    <property type="entry name" value="Sua5-like_dom"/>
</dbReference>
<feature type="domain" description="YrdC-like" evidence="12">
    <location>
        <begin position="2"/>
        <end position="181"/>
    </location>
</feature>
<dbReference type="Proteomes" id="UP001225134">
    <property type="component" value="Unassembled WGS sequence"/>
</dbReference>
<dbReference type="InterPro" id="IPR050156">
    <property type="entry name" value="TC-AMP_synthase_SUA5"/>
</dbReference>
<evidence type="ECO:0000256" key="4">
    <source>
        <dbReference type="ARBA" id="ARBA00022490"/>
    </source>
</evidence>
<evidence type="ECO:0000313" key="14">
    <source>
        <dbReference type="Proteomes" id="UP001225134"/>
    </source>
</evidence>
<dbReference type="Pfam" id="PF01300">
    <property type="entry name" value="Sua5_yciO_yrdC"/>
    <property type="match status" value="1"/>
</dbReference>
<dbReference type="PANTHER" id="PTHR17490">
    <property type="entry name" value="SUA5"/>
    <property type="match status" value="1"/>
</dbReference>
<evidence type="ECO:0000313" key="13">
    <source>
        <dbReference type="EMBL" id="MDK9580551.1"/>
    </source>
</evidence>
<dbReference type="EMBL" id="JASSPP010000004">
    <property type="protein sequence ID" value="MDK9580551.1"/>
    <property type="molecule type" value="Genomic_DNA"/>
</dbReference>
<evidence type="ECO:0000256" key="10">
    <source>
        <dbReference type="ARBA" id="ARBA00029774"/>
    </source>
</evidence>
<gene>
    <name evidence="13" type="ORF">QQA45_03345</name>
</gene>
<evidence type="ECO:0000256" key="9">
    <source>
        <dbReference type="ARBA" id="ARBA00022840"/>
    </source>
</evidence>
<comment type="similarity">
    <text evidence="2">Belongs to the SUA5 family.</text>
</comment>
<protein>
    <recommendedName>
        <fullName evidence="10">L-threonylcarbamoyladenylate synthase</fullName>
        <ecNumber evidence="3">2.7.7.87</ecNumber>
    </recommendedName>
    <alternativeName>
        <fullName evidence="10">L-threonylcarbamoyladenylate synthase</fullName>
    </alternativeName>
</protein>
<evidence type="ECO:0000256" key="8">
    <source>
        <dbReference type="ARBA" id="ARBA00022741"/>
    </source>
</evidence>
<dbReference type="RefSeq" id="WP_285152860.1">
    <property type="nucleotide sequence ID" value="NZ_JASSPP010000004.1"/>
</dbReference>
<dbReference type="PROSITE" id="PS51163">
    <property type="entry name" value="YRDC"/>
    <property type="match status" value="1"/>
</dbReference>
<keyword evidence="4" id="KW-0963">Cytoplasm</keyword>
<proteinExistence type="inferred from homology"/>
<dbReference type="PANTHER" id="PTHR17490:SF16">
    <property type="entry name" value="THREONYLCARBAMOYL-AMP SYNTHASE"/>
    <property type="match status" value="1"/>
</dbReference>
<accession>A0ABT7HJ62</accession>
<reference evidence="13 14" key="1">
    <citation type="submission" date="2023-06" db="EMBL/GenBank/DDBJ databases">
        <title>Antibody response to the Sneathia vaginalis cytopathogenic toxin A during pregnancy.</title>
        <authorList>
            <person name="Mccoy Z.T."/>
            <person name="Serrano M.G."/>
            <person name="Spaine K."/>
            <person name="Edwards D.J."/>
            <person name="Buck G.A."/>
            <person name="Jefferson K."/>
        </authorList>
    </citation>
    <scope>NUCLEOTIDE SEQUENCE [LARGE SCALE GENOMIC DNA]</scope>
    <source>
        <strain evidence="13 14">CCUG 42621</strain>
    </source>
</reference>
<dbReference type="Gene3D" id="3.90.870.10">
    <property type="entry name" value="DHBP synthase"/>
    <property type="match status" value="1"/>
</dbReference>
<comment type="catalytic activity">
    <reaction evidence="11">
        <text>L-threonine + hydrogencarbonate + ATP = L-threonylcarbamoyladenylate + diphosphate + H2O</text>
        <dbReference type="Rhea" id="RHEA:36407"/>
        <dbReference type="ChEBI" id="CHEBI:15377"/>
        <dbReference type="ChEBI" id="CHEBI:17544"/>
        <dbReference type="ChEBI" id="CHEBI:30616"/>
        <dbReference type="ChEBI" id="CHEBI:33019"/>
        <dbReference type="ChEBI" id="CHEBI:57926"/>
        <dbReference type="ChEBI" id="CHEBI:73682"/>
        <dbReference type="EC" id="2.7.7.87"/>
    </reaction>
</comment>
<keyword evidence="9" id="KW-0067">ATP-binding</keyword>
<keyword evidence="14" id="KW-1185">Reference proteome</keyword>
<comment type="subcellular location">
    <subcellularLocation>
        <location evidence="1">Cytoplasm</location>
    </subcellularLocation>
</comment>
<dbReference type="SUPFAM" id="SSF55821">
    <property type="entry name" value="YrdC/RibB"/>
    <property type="match status" value="1"/>
</dbReference>
<evidence type="ECO:0000256" key="11">
    <source>
        <dbReference type="ARBA" id="ARBA00048366"/>
    </source>
</evidence>
<evidence type="ECO:0000256" key="1">
    <source>
        <dbReference type="ARBA" id="ARBA00004496"/>
    </source>
</evidence>
<evidence type="ECO:0000259" key="12">
    <source>
        <dbReference type="PROSITE" id="PS51163"/>
    </source>
</evidence>
<sequence>MNNNFEKAIQLLQEGRAIIIPTDTVYGLAAIPTKEAINLLYTLKKRDKAKKILALVADYSDFEKLTTDVDYKLIKHFLPGALSIICKTNKEFLPLLGPTIGIRIPDCDLTRNLIRKVGGILMTTSANISGEPPATKISSISKELLDNVPLILETDKHLSGIPSTIISYLDNHYTLIRSGQIDFKDILKIGGKK</sequence>
<keyword evidence="6" id="KW-0819">tRNA processing</keyword>
<dbReference type="InterPro" id="IPR017945">
    <property type="entry name" value="DHBP_synth_RibB-like_a/b_dom"/>
</dbReference>
<keyword evidence="8" id="KW-0547">Nucleotide-binding</keyword>
<evidence type="ECO:0000256" key="6">
    <source>
        <dbReference type="ARBA" id="ARBA00022694"/>
    </source>
</evidence>
<evidence type="ECO:0000256" key="7">
    <source>
        <dbReference type="ARBA" id="ARBA00022695"/>
    </source>
</evidence>
<dbReference type="GO" id="GO:0061710">
    <property type="term" value="F:L-threonylcarbamoyladenylate synthase"/>
    <property type="evidence" value="ECO:0007669"/>
    <property type="project" value="UniProtKB-EC"/>
</dbReference>
<evidence type="ECO:0000256" key="5">
    <source>
        <dbReference type="ARBA" id="ARBA00022679"/>
    </source>
</evidence>
<dbReference type="EC" id="2.7.7.87" evidence="3"/>